<organism evidence="3">
    <name type="scientific">Micromonas pusilla (strain CCMP1545)</name>
    <name type="common">Picoplanktonic green alga</name>
    <dbReference type="NCBI Taxonomy" id="564608"/>
    <lineage>
        <taxon>Eukaryota</taxon>
        <taxon>Viridiplantae</taxon>
        <taxon>Chlorophyta</taxon>
        <taxon>Mamiellophyceae</taxon>
        <taxon>Mamiellales</taxon>
        <taxon>Mamiellaceae</taxon>
        <taxon>Micromonas</taxon>
    </lineage>
</organism>
<feature type="compositionally biased region" description="Basic and acidic residues" evidence="1">
    <location>
        <begin position="1"/>
        <end position="15"/>
    </location>
</feature>
<feature type="region of interest" description="Disordered" evidence="1">
    <location>
        <begin position="204"/>
        <end position="237"/>
    </location>
</feature>
<protein>
    <submittedName>
        <fullName evidence="2">Predicted protein</fullName>
    </submittedName>
</protein>
<feature type="compositionally biased region" description="Pro residues" evidence="1">
    <location>
        <begin position="131"/>
        <end position="140"/>
    </location>
</feature>
<reference evidence="2 3" key="1">
    <citation type="journal article" date="2009" name="Science">
        <title>Green evolution and dynamic adaptations revealed by genomes of the marine picoeukaryotes Micromonas.</title>
        <authorList>
            <person name="Worden A.Z."/>
            <person name="Lee J.H."/>
            <person name="Mock T."/>
            <person name="Rouze P."/>
            <person name="Simmons M.P."/>
            <person name="Aerts A.L."/>
            <person name="Allen A.E."/>
            <person name="Cuvelier M.L."/>
            <person name="Derelle E."/>
            <person name="Everett M.V."/>
            <person name="Foulon E."/>
            <person name="Grimwood J."/>
            <person name="Gundlach H."/>
            <person name="Henrissat B."/>
            <person name="Napoli C."/>
            <person name="McDonald S.M."/>
            <person name="Parker M.S."/>
            <person name="Rombauts S."/>
            <person name="Salamov A."/>
            <person name="Von Dassow P."/>
            <person name="Badger J.H."/>
            <person name="Coutinho P.M."/>
            <person name="Demir E."/>
            <person name="Dubchak I."/>
            <person name="Gentemann C."/>
            <person name="Eikrem W."/>
            <person name="Gready J.E."/>
            <person name="John U."/>
            <person name="Lanier W."/>
            <person name="Lindquist E.A."/>
            <person name="Lucas S."/>
            <person name="Mayer K.F."/>
            <person name="Moreau H."/>
            <person name="Not F."/>
            <person name="Otillar R."/>
            <person name="Panaud O."/>
            <person name="Pangilinan J."/>
            <person name="Paulsen I."/>
            <person name="Piegu B."/>
            <person name="Poliakov A."/>
            <person name="Robbens S."/>
            <person name="Schmutz J."/>
            <person name="Toulza E."/>
            <person name="Wyss T."/>
            <person name="Zelensky A."/>
            <person name="Zhou K."/>
            <person name="Armbrust E.V."/>
            <person name="Bhattacharya D."/>
            <person name="Goodenough U.W."/>
            <person name="Van de Peer Y."/>
            <person name="Grigoriev I.V."/>
        </authorList>
    </citation>
    <scope>NUCLEOTIDE SEQUENCE [LARGE SCALE GENOMIC DNA]</scope>
    <source>
        <strain evidence="2 3">CCMP1545</strain>
    </source>
</reference>
<proteinExistence type="predicted"/>
<accession>C1N413</accession>
<feature type="region of interest" description="Disordered" evidence="1">
    <location>
        <begin position="1"/>
        <end position="184"/>
    </location>
</feature>
<dbReference type="KEGG" id="mpp:MICPUCDRAFT_42307"/>
<feature type="compositionally biased region" description="Basic and acidic residues" evidence="1">
    <location>
        <begin position="159"/>
        <end position="184"/>
    </location>
</feature>
<feature type="compositionally biased region" description="Polar residues" evidence="1">
    <location>
        <begin position="52"/>
        <end position="61"/>
    </location>
</feature>
<keyword evidence="3" id="KW-1185">Reference proteome</keyword>
<feature type="region of interest" description="Disordered" evidence="1">
    <location>
        <begin position="249"/>
        <end position="322"/>
    </location>
</feature>
<dbReference type="AlphaFoldDB" id="C1N413"/>
<dbReference type="RefSeq" id="XP_003062713.1">
    <property type="nucleotide sequence ID" value="XM_003062667.1"/>
</dbReference>
<dbReference type="EMBL" id="GG663746">
    <property type="protein sequence ID" value="EEH53532.1"/>
    <property type="molecule type" value="Genomic_DNA"/>
</dbReference>
<evidence type="ECO:0000256" key="1">
    <source>
        <dbReference type="SAM" id="MobiDB-lite"/>
    </source>
</evidence>
<sequence>MLDRDAIARALDKTRPGSSRGGGTWAPLRVAGGGARRRRDPARRPESPDGSVASSTMSTDSADVDGRALVRDLRRRARAEVRRAREGEGRNGRNGPGETVPGVSHRAHAAAKAPPIPAMDVVKPRMTTPAAWPPPPPPKPPPDESKARAEAAVARARRRDPLHPLRGWRSEKNESRREPPLKLDVEQRKAVRALVDATALERAAKELENAPSPPHYVDDSMTRRRAPSVTIAPPPRADVDLELEELLRESTVDRAPGPGAYLGVEDASNATRKRAPASSFGEHPPTEKRHAVRRDLADGPLASKIDADAAWEGPNGAKARKVKGSVAFWKAPPRVTTAEAARAAAAAEAADAEAAEIAAAAADALELEMNAANGDDEAAPWDEDMVDAAVAAAMKKAKEIVRAKRRADGGDAKRDVIEPRVVGGAWARATDRKDRANAAAAADDDDDSWMDAAIRESYAMAADPAASWTRAVAPSKPSWGFLKARSISHWSPYDGVRVVHAVP</sequence>
<name>C1N413_MICPC</name>
<feature type="compositionally biased region" description="Basic and acidic residues" evidence="1">
    <location>
        <begin position="284"/>
        <end position="297"/>
    </location>
</feature>
<evidence type="ECO:0000313" key="2">
    <source>
        <dbReference type="EMBL" id="EEH53532.1"/>
    </source>
</evidence>
<feature type="compositionally biased region" description="Basic and acidic residues" evidence="1">
    <location>
        <begin position="64"/>
        <end position="91"/>
    </location>
</feature>
<dbReference type="Proteomes" id="UP000001876">
    <property type="component" value="Unassembled WGS sequence"/>
</dbReference>
<evidence type="ECO:0000313" key="3">
    <source>
        <dbReference type="Proteomes" id="UP000001876"/>
    </source>
</evidence>
<dbReference type="GeneID" id="9688153"/>
<gene>
    <name evidence="2" type="ORF">MICPUCDRAFT_42307</name>
</gene>